<dbReference type="EMBL" id="KV441389">
    <property type="protein sequence ID" value="OAF61492.1"/>
    <property type="molecule type" value="Genomic_DNA"/>
</dbReference>
<dbReference type="RefSeq" id="XP_024326767.1">
    <property type="nucleotide sequence ID" value="XM_024465649.1"/>
</dbReference>
<evidence type="ECO:0000256" key="9">
    <source>
        <dbReference type="SAM" id="MobiDB-lite"/>
    </source>
</evidence>
<feature type="domain" description="HIG1" evidence="11">
    <location>
        <begin position="6"/>
        <end position="97"/>
    </location>
</feature>
<proteinExistence type="inferred from homology"/>
<keyword evidence="5 10" id="KW-0812">Transmembrane</keyword>
<dbReference type="GO" id="GO:0031966">
    <property type="term" value="C:mitochondrial membrane"/>
    <property type="evidence" value="ECO:0007669"/>
    <property type="project" value="UniProtKB-SubCell"/>
</dbReference>
<dbReference type="PANTHER" id="PTHR12297:SF3">
    <property type="entry name" value="HIG1 DOMAIN FAMILY MEMBER 1A"/>
    <property type="match status" value="1"/>
</dbReference>
<dbReference type="PROSITE" id="PS51503">
    <property type="entry name" value="HIG1"/>
    <property type="match status" value="1"/>
</dbReference>
<evidence type="ECO:0000259" key="11">
    <source>
        <dbReference type="PROSITE" id="PS51503"/>
    </source>
</evidence>
<evidence type="ECO:0000256" key="3">
    <source>
        <dbReference type="ARBA" id="ARBA00009366"/>
    </source>
</evidence>
<organism evidence="12">
    <name type="scientific">Pseudogymnoascus destructans</name>
    <dbReference type="NCBI Taxonomy" id="655981"/>
    <lineage>
        <taxon>Eukaryota</taxon>
        <taxon>Fungi</taxon>
        <taxon>Dikarya</taxon>
        <taxon>Ascomycota</taxon>
        <taxon>Pezizomycotina</taxon>
        <taxon>Leotiomycetes</taxon>
        <taxon>Thelebolales</taxon>
        <taxon>Thelebolaceae</taxon>
        <taxon>Pseudogymnoascus</taxon>
    </lineage>
</organism>
<evidence type="ECO:0000256" key="4">
    <source>
        <dbReference type="ARBA" id="ARBA00011565"/>
    </source>
</evidence>
<feature type="transmembrane region" description="Helical" evidence="10">
    <location>
        <begin position="69"/>
        <end position="86"/>
    </location>
</feature>
<dbReference type="VEuPathDB" id="FungiDB:GMDG_06770"/>
<reference evidence="12" key="1">
    <citation type="submission" date="2016-03" db="EMBL/GenBank/DDBJ databases">
        <title>Updated assembly of Pseudogymnoascus destructans, the fungus causing white-nose syndrome of bats.</title>
        <authorList>
            <person name="Palmer J.M."/>
            <person name="Drees K.P."/>
            <person name="Foster J.T."/>
            <person name="Lindner D.L."/>
        </authorList>
    </citation>
    <scope>NUCLEOTIDE SEQUENCE [LARGE SCALE GENOMIC DNA]</scope>
    <source>
        <strain evidence="12">20631-21</strain>
    </source>
</reference>
<gene>
    <name evidence="12" type="primary">RCF1_1</name>
    <name evidence="12" type="ORF">VC83_01979</name>
</gene>
<keyword evidence="8 10" id="KW-0472">Membrane</keyword>
<evidence type="ECO:0000256" key="8">
    <source>
        <dbReference type="ARBA" id="ARBA00023136"/>
    </source>
</evidence>
<dbReference type="OrthoDB" id="6604018at2759"/>
<evidence type="ECO:0000313" key="12">
    <source>
        <dbReference type="EMBL" id="OAF61492.1"/>
    </source>
</evidence>
<sequence length="201" mass="23301">MSSTNLPSSFDGDTEFYEENRWQKLTRRLKEEPLVPLGCALTCWALYHASKSIRSGDQQRTNRMFRARIYAQGFTIVAMVAGSMYWKSDRQKRKEFDEVVAERKAKEKNDLWIKELEARDEEEKEIRAEKERRSKRLSDRFGKGEQSKVLDEGKKPILAQVKAVRAAEGKDSEDASSVVDEKEKKQKSTLESVKEMIMGKK</sequence>
<dbReference type="InterPro" id="IPR050355">
    <property type="entry name" value="RCF1"/>
</dbReference>
<dbReference type="GO" id="GO:0097250">
    <property type="term" value="P:mitochondrial respirasome assembly"/>
    <property type="evidence" value="ECO:0007669"/>
    <property type="project" value="TreeGrafter"/>
</dbReference>
<comment type="similarity">
    <text evidence="3">Belongs to the RCF1 family.</text>
</comment>
<feature type="compositionally biased region" description="Basic and acidic residues" evidence="9">
    <location>
        <begin position="124"/>
        <end position="152"/>
    </location>
</feature>
<dbReference type="Proteomes" id="UP000077154">
    <property type="component" value="Unassembled WGS sequence"/>
</dbReference>
<dbReference type="Pfam" id="PF04588">
    <property type="entry name" value="HIG_1_N"/>
    <property type="match status" value="1"/>
</dbReference>
<evidence type="ECO:0000256" key="7">
    <source>
        <dbReference type="ARBA" id="ARBA00023128"/>
    </source>
</evidence>
<evidence type="ECO:0000256" key="6">
    <source>
        <dbReference type="ARBA" id="ARBA00022989"/>
    </source>
</evidence>
<evidence type="ECO:0000256" key="5">
    <source>
        <dbReference type="ARBA" id="ARBA00022692"/>
    </source>
</evidence>
<dbReference type="eggNOG" id="KOG4431">
    <property type="taxonomic scope" value="Eukaryota"/>
</dbReference>
<dbReference type="Gene3D" id="6.10.140.1320">
    <property type="match status" value="1"/>
</dbReference>
<dbReference type="GeneID" id="36285065"/>
<dbReference type="PANTHER" id="PTHR12297">
    <property type="entry name" value="HYPOXIA-INDUCBILE GENE 1 HIG1 -RELATED"/>
    <property type="match status" value="1"/>
</dbReference>
<evidence type="ECO:0000256" key="1">
    <source>
        <dbReference type="ARBA" id="ARBA00002584"/>
    </source>
</evidence>
<dbReference type="AlphaFoldDB" id="A0A177AJ40"/>
<comment type="subunit">
    <text evidence="4">Associates with the respiratory chain complex III/complex IV supercomplex.</text>
</comment>
<keyword evidence="6 10" id="KW-1133">Transmembrane helix</keyword>
<feature type="region of interest" description="Disordered" evidence="9">
    <location>
        <begin position="122"/>
        <end position="152"/>
    </location>
</feature>
<comment type="subcellular location">
    <subcellularLocation>
        <location evidence="2">Mitochondrion membrane</location>
    </subcellularLocation>
</comment>
<name>A0A177AJ40_9PEZI</name>
<feature type="region of interest" description="Disordered" evidence="9">
    <location>
        <begin position="165"/>
        <end position="201"/>
    </location>
</feature>
<evidence type="ECO:0000256" key="2">
    <source>
        <dbReference type="ARBA" id="ARBA00004325"/>
    </source>
</evidence>
<evidence type="ECO:0000256" key="10">
    <source>
        <dbReference type="SAM" id="Phobius"/>
    </source>
</evidence>
<accession>A0A177AJ40</accession>
<dbReference type="InterPro" id="IPR007667">
    <property type="entry name" value="Hypoxia_induced_domain"/>
</dbReference>
<protein>
    <submittedName>
        <fullName evidence="12">Respiratory supercomplex factor 1, mitochondrial</fullName>
    </submittedName>
</protein>
<comment type="function">
    <text evidence="1">Cytochrome c oxidase subunit which plays a role in assembly of respiratory supercomplexes.</text>
</comment>
<keyword evidence="7" id="KW-0496">Mitochondrion</keyword>